<name>A0A532VAM3_UNCT6</name>
<feature type="compositionally biased region" description="Basic and acidic residues" evidence="1">
    <location>
        <begin position="1"/>
        <end position="21"/>
    </location>
</feature>
<sequence>MQQQEKPRAQQAKEVRYDSSGKKIVTRTRSRETESAILAINDKLDQLVGILSSTLPTRLGAELREAVGGGQELQRLIEVVSKELPDRIKKDSDQIVFEKAEMLSIVISTSIQHLNDAFKSYQESILQALESLAQSHEKTSEALIKINPLLAQLHATIAGREKTQSPPTQSSPTPEKPSEPAPSAMTQKETPPSSPPTSFGEPEEKPPEEEKSDLPGWLQAKRDDLDSSSEPKTPDSPSGVS</sequence>
<dbReference type="AlphaFoldDB" id="A0A532VAM3"/>
<protein>
    <submittedName>
        <fullName evidence="2">Uncharacterized protein</fullName>
    </submittedName>
</protein>
<evidence type="ECO:0000313" key="3">
    <source>
        <dbReference type="Proteomes" id="UP000317778"/>
    </source>
</evidence>
<gene>
    <name evidence="2" type="ORF">CEE36_00500</name>
</gene>
<evidence type="ECO:0000313" key="2">
    <source>
        <dbReference type="EMBL" id="TKJ44255.1"/>
    </source>
</evidence>
<feature type="region of interest" description="Disordered" evidence="1">
    <location>
        <begin position="160"/>
        <end position="241"/>
    </location>
</feature>
<feature type="compositionally biased region" description="Basic and acidic residues" evidence="1">
    <location>
        <begin position="202"/>
        <end position="213"/>
    </location>
</feature>
<organism evidence="2 3">
    <name type="scientific">candidate division TA06 bacterium B3_TA06</name>
    <dbReference type="NCBI Taxonomy" id="2012487"/>
    <lineage>
        <taxon>Bacteria</taxon>
        <taxon>Bacteria division TA06</taxon>
    </lineage>
</organism>
<evidence type="ECO:0000256" key="1">
    <source>
        <dbReference type="SAM" id="MobiDB-lite"/>
    </source>
</evidence>
<feature type="region of interest" description="Disordered" evidence="1">
    <location>
        <begin position="1"/>
        <end position="30"/>
    </location>
</feature>
<proteinExistence type="predicted"/>
<dbReference type="EMBL" id="NJBO01000001">
    <property type="protein sequence ID" value="TKJ44255.1"/>
    <property type="molecule type" value="Genomic_DNA"/>
</dbReference>
<feature type="compositionally biased region" description="Polar residues" evidence="1">
    <location>
        <begin position="228"/>
        <end position="241"/>
    </location>
</feature>
<comment type="caution">
    <text evidence="2">The sequence shown here is derived from an EMBL/GenBank/DDBJ whole genome shotgun (WGS) entry which is preliminary data.</text>
</comment>
<reference evidence="2 3" key="1">
    <citation type="submission" date="2017-06" db="EMBL/GenBank/DDBJ databases">
        <title>Novel microbial phyla capable of carbon fixation and sulfur reduction in deep-sea sediments.</title>
        <authorList>
            <person name="Huang J."/>
            <person name="Baker B."/>
            <person name="Wang Y."/>
        </authorList>
    </citation>
    <scope>NUCLEOTIDE SEQUENCE [LARGE SCALE GENOMIC DNA]</scope>
    <source>
        <strain evidence="2">B3_TA06</strain>
    </source>
</reference>
<feature type="compositionally biased region" description="Low complexity" evidence="1">
    <location>
        <begin position="164"/>
        <end position="173"/>
    </location>
</feature>
<dbReference type="Proteomes" id="UP000317778">
    <property type="component" value="Unassembled WGS sequence"/>
</dbReference>
<accession>A0A532VAM3</accession>